<keyword evidence="1" id="KW-0175">Coiled coil</keyword>
<keyword evidence="3" id="KW-0812">Transmembrane</keyword>
<evidence type="ECO:0000256" key="1">
    <source>
        <dbReference type="SAM" id="Coils"/>
    </source>
</evidence>
<proteinExistence type="predicted"/>
<evidence type="ECO:0000313" key="7">
    <source>
        <dbReference type="Proteomes" id="UP000245980"/>
    </source>
</evidence>
<feature type="region of interest" description="Disordered" evidence="2">
    <location>
        <begin position="37"/>
        <end position="66"/>
    </location>
</feature>
<keyword evidence="3" id="KW-1133">Transmembrane helix</keyword>
<dbReference type="Proteomes" id="UP000245980">
    <property type="component" value="Unassembled WGS sequence"/>
</dbReference>
<dbReference type="InterPro" id="IPR008258">
    <property type="entry name" value="Transglycosylase_SLT_dom_1"/>
</dbReference>
<dbReference type="SUPFAM" id="SSF53955">
    <property type="entry name" value="Lysozyme-like"/>
    <property type="match status" value="1"/>
</dbReference>
<feature type="compositionally biased region" description="Basic and acidic residues" evidence="2">
    <location>
        <begin position="48"/>
        <end position="61"/>
    </location>
</feature>
<accession>A0A855XNM1</accession>
<gene>
    <name evidence="6" type="ORF">DKZ22_08005</name>
</gene>
<dbReference type="CDD" id="cd13402">
    <property type="entry name" value="LT_TF-like"/>
    <property type="match status" value="1"/>
</dbReference>
<evidence type="ECO:0000259" key="4">
    <source>
        <dbReference type="Pfam" id="PF01464"/>
    </source>
</evidence>
<protein>
    <submittedName>
        <fullName evidence="6">Lytic transglycosylase</fullName>
    </submittedName>
</protein>
<feature type="domain" description="Tape measure protein N-terminal" evidence="5">
    <location>
        <begin position="226"/>
        <end position="414"/>
    </location>
</feature>
<evidence type="ECO:0000256" key="3">
    <source>
        <dbReference type="SAM" id="Phobius"/>
    </source>
</evidence>
<sequence>MSSPVVAKEFLWKFRDEITQGVAKSRQAMQEAVSVAKEAGTKVSDTGEDWKKMGNDAKEAAQDTSQSLDSMKEKLLSYQHAATDASKNIREQVGIVKEDLNGIPKQKIINLKAKATDDAIKAHEKMIHDIPPEKWTKLYIKDAFSNRLQDFKKKIHDIPEQKSIWLKIKDGFSNSLKNAQHDADNTKKSFLNLHDVIAGTFIGNAVLNGIYAIGNGLKGLIATGYQYTRQQQTMIASWNTLTGSASKGQEMVDMTNKLAISAQNSTEMVNDLNQKFYAVTNSAGKTKDLSQAVLTLQDAFNQSDASIKNFSTQWAQMVGNGKASAQDMLSIQNVFPKFRQELLAYERDATHNKNLTMQQMNDMISAGKISSKAMNDVLIGMGNKYKDATKNFASTLDGMGRIIKTTAPRLLGALVEPFTKAQSPVYAAVSKWVSDTKTRNEFNKLGKVTSQGMAKIAQAFAGGHVGTGQIQRELDNLVIRLEEKIRTMTNIIARNAGNIKATFSIVGSIIKIFAKGAGAAIMDVVRIFGIFGSSAKNSASPLQVLSNLLKRIADNKVAIQTLGIVMLSVFTVNKYVAFLKWIQDLKKTMVFSTTIDVVKKLGSAFKFLAGTGIKVLGGLISGTKELTVANAALDIALSPITWAVVAVAALGVAFYEAYKHIKPFRDAVNKLGKAIKNTFTGKADWEKNFVKGFKSLEKDFGRIGKSIGKEASKIGKGIKNTFTGKAGWEKDLKKNFSNMQKEYQKYSKNQTRLQQREQKEQQKRWNNFWSGLTKKARASWNDISKKTRNGVKDVAKSMKSKSKQIGKTWNSTWDNVGDITRNAWKKIKQHSSRGMSNVSKTTQSRFKTIQKGWDNGWSTVKQISRGAWSNIKQHSSNGIDNVYSAVSSGLNTINRVWSSGWNSFTGFFKGIWNDIKQAAQNGMNGVINVINAGIGGINKVWSFFTGHGTGLKELGHVHFAQGGTVHRHLSVINDGDGPDWKELVQTPDGNLFMSQERNWTGFLPEGTRVYSGAETRQIMNAVGVSHYATGGIVGAQHFADGGIIGEGIDWAKGSLENIGSWLGDKFSALEDFLADPLKATKGLLEKATSGLYKGLGNFADVAHGAMDKLTQPIADWFKKGLEKLEAQFESGGASPDLIRAAAAKMHVAISGADISHIMNVIKHESGGNARAVNNWDVNAKNGDPSKGILQFISSTFRKYAVAGHTNIYSPFDQLLAMFNDTTWRSDLTLGGWGPTGGRRFATGGEVFGLTNAIIGDNPEHHEFVLNPYAVSAEPLLDKAFEATAQAQPATQGTTNGGNSKLDVMIDLLAKMVERLDNIDPDVILDGESIRKRNNKENAKDLSRIGR</sequence>
<feature type="domain" description="Transglycosylase SLT" evidence="4">
    <location>
        <begin position="1151"/>
        <end position="1211"/>
    </location>
</feature>
<feature type="transmembrane region" description="Helical" evidence="3">
    <location>
        <begin position="557"/>
        <end position="582"/>
    </location>
</feature>
<evidence type="ECO:0000313" key="6">
    <source>
        <dbReference type="EMBL" id="PWT40791.1"/>
    </source>
</evidence>
<dbReference type="RefSeq" id="WP_109915807.1">
    <property type="nucleotide sequence ID" value="NZ_QGHP01000029.1"/>
</dbReference>
<evidence type="ECO:0000259" key="5">
    <source>
        <dbReference type="Pfam" id="PF20155"/>
    </source>
</evidence>
<feature type="transmembrane region" description="Helical" evidence="3">
    <location>
        <begin position="635"/>
        <end position="655"/>
    </location>
</feature>
<feature type="coiled-coil region" evidence="1">
    <location>
        <begin position="729"/>
        <end position="756"/>
    </location>
</feature>
<dbReference type="Pfam" id="PF01464">
    <property type="entry name" value="SLT"/>
    <property type="match status" value="1"/>
</dbReference>
<dbReference type="EMBL" id="QGHT01000036">
    <property type="protein sequence ID" value="PWT40791.1"/>
    <property type="molecule type" value="Genomic_DNA"/>
</dbReference>
<dbReference type="Pfam" id="PF20155">
    <property type="entry name" value="TMP_3"/>
    <property type="match status" value="1"/>
</dbReference>
<evidence type="ECO:0000256" key="2">
    <source>
        <dbReference type="SAM" id="MobiDB-lite"/>
    </source>
</evidence>
<reference evidence="6 7" key="1">
    <citation type="journal article" date="2018" name="Front. Microbiol.">
        <title>Comparative Genomics of the Herbivore Gut Symbiont Lactobacillus reuteri Reveals Genetic Diversity and Lifestyle Adaptation.</title>
        <authorList>
            <person name="Zhao J."/>
        </authorList>
    </citation>
    <scope>NUCLEOTIDE SEQUENCE [LARGE SCALE GENOMIC DNA]</scope>
    <source>
        <strain evidence="6 7">LR10</strain>
    </source>
</reference>
<keyword evidence="3" id="KW-0472">Membrane</keyword>
<name>A0A855XNM1_LIMRT</name>
<comment type="caution">
    <text evidence="6">The sequence shown here is derived from an EMBL/GenBank/DDBJ whole genome shotgun (WGS) entry which is preliminary data.</text>
</comment>
<dbReference type="InterPro" id="IPR013491">
    <property type="entry name" value="Tape_meas_N"/>
</dbReference>
<dbReference type="InterPro" id="IPR023346">
    <property type="entry name" value="Lysozyme-like_dom_sf"/>
</dbReference>
<organism evidence="6 7">
    <name type="scientific">Limosilactobacillus reuteri</name>
    <name type="common">Lactobacillus reuteri</name>
    <dbReference type="NCBI Taxonomy" id="1598"/>
    <lineage>
        <taxon>Bacteria</taxon>
        <taxon>Bacillati</taxon>
        <taxon>Bacillota</taxon>
        <taxon>Bacilli</taxon>
        <taxon>Lactobacillales</taxon>
        <taxon>Lactobacillaceae</taxon>
        <taxon>Limosilactobacillus</taxon>
    </lineage>
</organism>